<keyword evidence="3" id="KW-0012">Acyltransferase</keyword>
<dbReference type="PROSITE" id="PS51186">
    <property type="entry name" value="GNAT"/>
    <property type="match status" value="1"/>
</dbReference>
<dbReference type="RefSeq" id="WP_378930867.1">
    <property type="nucleotide sequence ID" value="NZ_JBHLVO010000002.1"/>
</dbReference>
<dbReference type="PANTHER" id="PTHR13947:SF37">
    <property type="entry name" value="LD18367P"/>
    <property type="match status" value="1"/>
</dbReference>
<gene>
    <name evidence="3" type="ORF">ACFFIX_04270</name>
</gene>
<keyword evidence="4" id="KW-1185">Reference proteome</keyword>
<evidence type="ECO:0000313" key="4">
    <source>
        <dbReference type="Proteomes" id="UP001589854"/>
    </source>
</evidence>
<evidence type="ECO:0000259" key="2">
    <source>
        <dbReference type="PROSITE" id="PS51186"/>
    </source>
</evidence>
<comment type="caution">
    <text evidence="3">The sequence shown here is derived from an EMBL/GenBank/DDBJ whole genome shotgun (WGS) entry which is preliminary data.</text>
</comment>
<organism evidence="3 4">
    <name type="scientific">Metabacillus herbersteinensis</name>
    <dbReference type="NCBI Taxonomy" id="283816"/>
    <lineage>
        <taxon>Bacteria</taxon>
        <taxon>Bacillati</taxon>
        <taxon>Bacillota</taxon>
        <taxon>Bacilli</taxon>
        <taxon>Bacillales</taxon>
        <taxon>Bacillaceae</taxon>
        <taxon>Metabacillus</taxon>
    </lineage>
</organism>
<reference evidence="3 4" key="1">
    <citation type="submission" date="2024-09" db="EMBL/GenBank/DDBJ databases">
        <authorList>
            <person name="Sun Q."/>
            <person name="Mori K."/>
        </authorList>
    </citation>
    <scope>NUCLEOTIDE SEQUENCE [LARGE SCALE GENOMIC DNA]</scope>
    <source>
        <strain evidence="3 4">CCM 7228</strain>
    </source>
</reference>
<dbReference type="InterPro" id="IPR050769">
    <property type="entry name" value="NAT_camello-type"/>
</dbReference>
<dbReference type="Proteomes" id="UP001589854">
    <property type="component" value="Unassembled WGS sequence"/>
</dbReference>
<dbReference type="EC" id="2.3.-.-" evidence="3"/>
<evidence type="ECO:0000313" key="3">
    <source>
        <dbReference type="EMBL" id="MFC0270666.1"/>
    </source>
</evidence>
<name>A0ABV6GB82_9BACI</name>
<dbReference type="InterPro" id="IPR016181">
    <property type="entry name" value="Acyl_CoA_acyltransferase"/>
</dbReference>
<sequence length="169" mass="19197">MELKGLEIKPLDWNGAVPYSLLLEADPSREKVDSNLQKGDCYVAVIEERTVGVAVLVPINENETELVNLAVSEEFRGKGIAKKLIFFCLDVCKNKQIAEVFVGTGNSSLSQLGLYQKCGFRMDHILKDYFIEHYQDEIVENGIQCRDMIVLKQSIKMPVPTAFRRWEQV</sequence>
<keyword evidence="1 3" id="KW-0808">Transferase</keyword>
<dbReference type="GO" id="GO:0016746">
    <property type="term" value="F:acyltransferase activity"/>
    <property type="evidence" value="ECO:0007669"/>
    <property type="project" value="UniProtKB-KW"/>
</dbReference>
<dbReference type="Pfam" id="PF00583">
    <property type="entry name" value="Acetyltransf_1"/>
    <property type="match status" value="1"/>
</dbReference>
<protein>
    <submittedName>
        <fullName evidence="3">GNAT family N-acetyltransferase</fullName>
        <ecNumber evidence="3">2.3.-.-</ecNumber>
    </submittedName>
</protein>
<dbReference type="CDD" id="cd04301">
    <property type="entry name" value="NAT_SF"/>
    <property type="match status" value="1"/>
</dbReference>
<dbReference type="SUPFAM" id="SSF55729">
    <property type="entry name" value="Acyl-CoA N-acyltransferases (Nat)"/>
    <property type="match status" value="1"/>
</dbReference>
<evidence type="ECO:0000256" key="1">
    <source>
        <dbReference type="ARBA" id="ARBA00022679"/>
    </source>
</evidence>
<proteinExistence type="predicted"/>
<dbReference type="InterPro" id="IPR000182">
    <property type="entry name" value="GNAT_dom"/>
</dbReference>
<feature type="domain" description="N-acetyltransferase" evidence="2">
    <location>
        <begin position="1"/>
        <end position="141"/>
    </location>
</feature>
<dbReference type="Gene3D" id="3.40.630.30">
    <property type="match status" value="1"/>
</dbReference>
<accession>A0ABV6GB82</accession>
<dbReference type="PANTHER" id="PTHR13947">
    <property type="entry name" value="GNAT FAMILY N-ACETYLTRANSFERASE"/>
    <property type="match status" value="1"/>
</dbReference>
<dbReference type="EMBL" id="JBHLVO010000002">
    <property type="protein sequence ID" value="MFC0270666.1"/>
    <property type="molecule type" value="Genomic_DNA"/>
</dbReference>